<proteinExistence type="predicted"/>
<feature type="compositionally biased region" description="Acidic residues" evidence="1">
    <location>
        <begin position="191"/>
        <end position="202"/>
    </location>
</feature>
<evidence type="ECO:0000256" key="1">
    <source>
        <dbReference type="SAM" id="MobiDB-lite"/>
    </source>
</evidence>
<gene>
    <name evidence="2" type="primary">ga20921</name>
    <name evidence="2" type="ORF">PR202_ga20921</name>
</gene>
<reference evidence="2" key="1">
    <citation type="journal article" date="2018" name="DNA Res.">
        <title>Multiple hybrid de novo genome assembly of finger millet, an orphan allotetraploid crop.</title>
        <authorList>
            <person name="Hatakeyama M."/>
            <person name="Aluri S."/>
            <person name="Balachadran M.T."/>
            <person name="Sivarajan S.R."/>
            <person name="Patrignani A."/>
            <person name="Gruter S."/>
            <person name="Poveda L."/>
            <person name="Shimizu-Inatsugi R."/>
            <person name="Baeten J."/>
            <person name="Francoijs K.J."/>
            <person name="Nataraja K.N."/>
            <person name="Reddy Y.A.N."/>
            <person name="Phadnis S."/>
            <person name="Ravikumar R.L."/>
            <person name="Schlapbach R."/>
            <person name="Sreeman S.M."/>
            <person name="Shimizu K.K."/>
        </authorList>
    </citation>
    <scope>NUCLEOTIDE SEQUENCE</scope>
</reference>
<evidence type="ECO:0000313" key="3">
    <source>
        <dbReference type="Proteomes" id="UP001054889"/>
    </source>
</evidence>
<sequence length="229" mass="26025">MVTYESDADVNLLEPVFIKNNAKAKNALFACISKDVFVRLDASSIAHGIWTENQDLHDGTSDVKEERFHVLKNKYDNFTRLPHKRANTVYSRFYVLVEEINALRDDFKLKPVEVIRRFLRLFKDPTYESIITFTLQGDLKTKTMKDVLGKITAFESYELGLDDSQPSNLALQAEKQEPIKSKKSKKKAVIEEEDDDEDDLSEDLTLLMKKMRTEGPSKATRGGGGAGVE</sequence>
<evidence type="ECO:0000313" key="2">
    <source>
        <dbReference type="EMBL" id="GJN03470.1"/>
    </source>
</evidence>
<dbReference type="AlphaFoldDB" id="A0AAV5CZ11"/>
<dbReference type="Proteomes" id="UP001054889">
    <property type="component" value="Unassembled WGS sequence"/>
</dbReference>
<keyword evidence="3" id="KW-1185">Reference proteome</keyword>
<protein>
    <submittedName>
        <fullName evidence="2">Uncharacterized protein</fullName>
    </submittedName>
</protein>
<dbReference type="EMBL" id="BQKI01000010">
    <property type="protein sequence ID" value="GJN03470.1"/>
    <property type="molecule type" value="Genomic_DNA"/>
</dbReference>
<organism evidence="2 3">
    <name type="scientific">Eleusine coracana subsp. coracana</name>
    <dbReference type="NCBI Taxonomy" id="191504"/>
    <lineage>
        <taxon>Eukaryota</taxon>
        <taxon>Viridiplantae</taxon>
        <taxon>Streptophyta</taxon>
        <taxon>Embryophyta</taxon>
        <taxon>Tracheophyta</taxon>
        <taxon>Spermatophyta</taxon>
        <taxon>Magnoliopsida</taxon>
        <taxon>Liliopsida</taxon>
        <taxon>Poales</taxon>
        <taxon>Poaceae</taxon>
        <taxon>PACMAD clade</taxon>
        <taxon>Chloridoideae</taxon>
        <taxon>Cynodonteae</taxon>
        <taxon>Eleusininae</taxon>
        <taxon>Eleusine</taxon>
    </lineage>
</organism>
<reference evidence="2" key="2">
    <citation type="submission" date="2021-12" db="EMBL/GenBank/DDBJ databases">
        <title>Resequencing data analysis of finger millet.</title>
        <authorList>
            <person name="Hatakeyama M."/>
            <person name="Aluri S."/>
            <person name="Balachadran M.T."/>
            <person name="Sivarajan S.R."/>
            <person name="Poveda L."/>
            <person name="Shimizu-Inatsugi R."/>
            <person name="Schlapbach R."/>
            <person name="Sreeman S.M."/>
            <person name="Shimizu K.K."/>
        </authorList>
    </citation>
    <scope>NUCLEOTIDE SEQUENCE</scope>
</reference>
<feature type="region of interest" description="Disordered" evidence="1">
    <location>
        <begin position="172"/>
        <end position="229"/>
    </location>
</feature>
<name>A0AAV5CZ11_ELECO</name>
<accession>A0AAV5CZ11</accession>
<comment type="caution">
    <text evidence="2">The sequence shown here is derived from an EMBL/GenBank/DDBJ whole genome shotgun (WGS) entry which is preliminary data.</text>
</comment>